<keyword evidence="5" id="KW-1185">Reference proteome</keyword>
<feature type="region of interest" description="Disordered" evidence="2">
    <location>
        <begin position="258"/>
        <end position="363"/>
    </location>
</feature>
<evidence type="ECO:0000313" key="4">
    <source>
        <dbReference type="EMBL" id="KAG6373970.1"/>
    </source>
</evidence>
<feature type="coiled-coil region" evidence="1">
    <location>
        <begin position="574"/>
        <end position="601"/>
    </location>
</feature>
<feature type="signal peptide" evidence="3">
    <location>
        <begin position="1"/>
        <end position="20"/>
    </location>
</feature>
<feature type="compositionally biased region" description="Polar residues" evidence="2">
    <location>
        <begin position="410"/>
        <end position="423"/>
    </location>
</feature>
<feature type="compositionally biased region" description="Basic and acidic residues" evidence="2">
    <location>
        <begin position="345"/>
        <end position="354"/>
    </location>
</feature>
<proteinExistence type="predicted"/>
<keyword evidence="3" id="KW-0732">Signal</keyword>
<evidence type="ECO:0000256" key="1">
    <source>
        <dbReference type="SAM" id="Coils"/>
    </source>
</evidence>
<keyword evidence="1" id="KW-0175">Coiled coil</keyword>
<feature type="region of interest" description="Disordered" evidence="2">
    <location>
        <begin position="409"/>
        <end position="547"/>
    </location>
</feature>
<feature type="compositionally biased region" description="Low complexity" evidence="2">
    <location>
        <begin position="497"/>
        <end position="509"/>
    </location>
</feature>
<accession>A0A8I3A8X5</accession>
<sequence>MDSVLAIGVGLVLRIVVDVATDNDDRVGGVLVGLWEGVVLNHFIRRMPRSFDPYLGFGFRIFVDFLFTQSLSRLSLIVLWALVGMLLEDIAPNIWRDSGLRHLYRQVCKDVRHVKRSVPWIRIKNDFPSVRLFNRSRSTSSNASSSIRSDRAIPSRSPAPSPTPGHARRSGPSPPGTFPDVSGWSETNTEVSDLRERIVTNPGPSPALIPSREHVAYEHINTTHAATSQTRTTTVQDTTITIRQTPNESVRLETAANTTTFGATAASTSIESVDDPSRHNPPAIPDDWVDIDHPTPAKPNEPVAPLQPDPDSTPTQPGPSTPTQSRPASILDPPLPIHILSDIPDVDHGDRASRLPDQIPLPSSRAASVIGGVYDQPEPRSALRDNLRSRVDKAASEIGVNPAKPLASIVETQSTKSQSTMRGWTSWVRPGSKQSVDVTVPEPPPKETQGEPVGQSKPDAGSAVQGSEPKIPTPAQVDPLSSILTQPGDPSLLLLKSEPQPQQQQEQSQISTSGQVPASAGVDSSPVPPQGADKRDGGEATRTSPLDLLSHRLTTSSIYRICWQEQQAAEEKCIAFLMIQVQELEGLCTKLEKTLDKEDDLASGPANAIVSDLEDEAKMISSIEARIVKKKFSGGSSLFLVQG</sequence>
<evidence type="ECO:0000256" key="3">
    <source>
        <dbReference type="SAM" id="SignalP"/>
    </source>
</evidence>
<feature type="chain" id="PRO_5034411067" evidence="3">
    <location>
        <begin position="21"/>
        <end position="643"/>
    </location>
</feature>
<name>A0A8I3A8X5_9AGAM</name>
<feature type="region of interest" description="Disordered" evidence="2">
    <location>
        <begin position="139"/>
        <end position="185"/>
    </location>
</feature>
<comment type="caution">
    <text evidence="4">The sequence shown here is derived from an EMBL/GenBank/DDBJ whole genome shotgun (WGS) entry which is preliminary data.</text>
</comment>
<gene>
    <name evidence="4" type="ORF">JVT61DRAFT_6137</name>
</gene>
<feature type="compositionally biased region" description="Low complexity" evidence="2">
    <location>
        <begin position="258"/>
        <end position="268"/>
    </location>
</feature>
<reference evidence="4" key="1">
    <citation type="submission" date="2021-03" db="EMBL/GenBank/DDBJ databases">
        <title>Evolutionary innovations through gain and loss of genes in the ectomycorrhizal Boletales.</title>
        <authorList>
            <person name="Wu G."/>
            <person name="Miyauchi S."/>
            <person name="Morin E."/>
            <person name="Yang Z.-L."/>
            <person name="Xu J."/>
            <person name="Martin F.M."/>
        </authorList>
    </citation>
    <scope>NUCLEOTIDE SEQUENCE</scope>
    <source>
        <strain evidence="4">BR01</strain>
    </source>
</reference>
<dbReference type="OrthoDB" id="3231855at2759"/>
<organism evidence="4 5">
    <name type="scientific">Boletus reticuloceps</name>
    <dbReference type="NCBI Taxonomy" id="495285"/>
    <lineage>
        <taxon>Eukaryota</taxon>
        <taxon>Fungi</taxon>
        <taxon>Dikarya</taxon>
        <taxon>Basidiomycota</taxon>
        <taxon>Agaricomycotina</taxon>
        <taxon>Agaricomycetes</taxon>
        <taxon>Agaricomycetidae</taxon>
        <taxon>Boletales</taxon>
        <taxon>Boletineae</taxon>
        <taxon>Boletaceae</taxon>
        <taxon>Boletoideae</taxon>
        <taxon>Boletus</taxon>
    </lineage>
</organism>
<evidence type="ECO:0000313" key="5">
    <source>
        <dbReference type="Proteomes" id="UP000683000"/>
    </source>
</evidence>
<dbReference type="Proteomes" id="UP000683000">
    <property type="component" value="Unassembled WGS sequence"/>
</dbReference>
<dbReference type="AlphaFoldDB" id="A0A8I3A8X5"/>
<dbReference type="EMBL" id="JAGFBS010000020">
    <property type="protein sequence ID" value="KAG6373970.1"/>
    <property type="molecule type" value="Genomic_DNA"/>
</dbReference>
<protein>
    <submittedName>
        <fullName evidence="4">Uncharacterized protein</fullName>
    </submittedName>
</protein>
<evidence type="ECO:0000256" key="2">
    <source>
        <dbReference type="SAM" id="MobiDB-lite"/>
    </source>
</evidence>